<feature type="chain" id="PRO_5015573396" description="Secreted protein" evidence="1">
    <location>
        <begin position="34"/>
        <end position="97"/>
    </location>
</feature>
<feature type="signal peptide" evidence="1">
    <location>
        <begin position="1"/>
        <end position="33"/>
    </location>
</feature>
<keyword evidence="1" id="KW-0732">Signal</keyword>
<protein>
    <recommendedName>
        <fullName evidence="4">Secreted protein</fullName>
    </recommendedName>
</protein>
<gene>
    <name evidence="2" type="ORF">ENSA5_69400</name>
</gene>
<dbReference type="Proteomes" id="UP000237968">
    <property type="component" value="Unassembled WGS sequence"/>
</dbReference>
<dbReference type="OrthoDB" id="9949224at2"/>
<proteinExistence type="predicted"/>
<dbReference type="AlphaFoldDB" id="A0A2S9XAW4"/>
<keyword evidence="3" id="KW-1185">Reference proteome</keyword>
<reference evidence="2 3" key="1">
    <citation type="submission" date="2018-03" db="EMBL/GenBank/DDBJ databases">
        <title>Draft Genome Sequences of the Obligatory Marine Myxobacteria Enhygromyxa salina SWB005.</title>
        <authorList>
            <person name="Poehlein A."/>
            <person name="Moghaddam J.A."/>
            <person name="Harms H."/>
            <person name="Alanjari M."/>
            <person name="Koenig G.M."/>
            <person name="Daniel R."/>
            <person name="Schaeberle T.F."/>
        </authorList>
    </citation>
    <scope>NUCLEOTIDE SEQUENCE [LARGE SCALE GENOMIC DNA]</scope>
    <source>
        <strain evidence="2 3">SWB005</strain>
    </source>
</reference>
<evidence type="ECO:0000313" key="3">
    <source>
        <dbReference type="Proteomes" id="UP000237968"/>
    </source>
</evidence>
<evidence type="ECO:0000313" key="2">
    <source>
        <dbReference type="EMBL" id="PRP89997.1"/>
    </source>
</evidence>
<name>A0A2S9XAW4_9BACT</name>
<sequence>MVAPNARAKARRRGWLIAAAVTVSMLAAPVATAPGVGATCSHVLELGELAGEPIEASDRERCEAHYGQLRARRGLLRWTWLSWCTWAADSIPEAGAC</sequence>
<comment type="caution">
    <text evidence="2">The sequence shown here is derived from an EMBL/GenBank/DDBJ whole genome shotgun (WGS) entry which is preliminary data.</text>
</comment>
<dbReference type="RefSeq" id="WP_106396056.1">
    <property type="nucleotide sequence ID" value="NZ_PVNK01000308.1"/>
</dbReference>
<evidence type="ECO:0000256" key="1">
    <source>
        <dbReference type="SAM" id="SignalP"/>
    </source>
</evidence>
<evidence type="ECO:0008006" key="4">
    <source>
        <dbReference type="Google" id="ProtNLM"/>
    </source>
</evidence>
<organism evidence="2 3">
    <name type="scientific">Enhygromyxa salina</name>
    <dbReference type="NCBI Taxonomy" id="215803"/>
    <lineage>
        <taxon>Bacteria</taxon>
        <taxon>Pseudomonadati</taxon>
        <taxon>Myxococcota</taxon>
        <taxon>Polyangia</taxon>
        <taxon>Nannocystales</taxon>
        <taxon>Nannocystaceae</taxon>
        <taxon>Enhygromyxa</taxon>
    </lineage>
</organism>
<accession>A0A2S9XAW4</accession>
<dbReference type="EMBL" id="PVNK01000308">
    <property type="protein sequence ID" value="PRP89997.1"/>
    <property type="molecule type" value="Genomic_DNA"/>
</dbReference>